<dbReference type="Proteomes" id="UP000548326">
    <property type="component" value="Unassembled WGS sequence"/>
</dbReference>
<organism evidence="1 2">
    <name type="scientific">Mucilaginibacter lappiensis</name>
    <dbReference type="NCBI Taxonomy" id="354630"/>
    <lineage>
        <taxon>Bacteria</taxon>
        <taxon>Pseudomonadati</taxon>
        <taxon>Bacteroidota</taxon>
        <taxon>Sphingobacteriia</taxon>
        <taxon>Sphingobacteriales</taxon>
        <taxon>Sphingobacteriaceae</taxon>
        <taxon>Mucilaginibacter</taxon>
    </lineage>
</organism>
<accession>A0A841JN89</accession>
<name>A0A841JN89_9SPHI</name>
<evidence type="ECO:0000313" key="2">
    <source>
        <dbReference type="Proteomes" id="UP000548326"/>
    </source>
</evidence>
<reference evidence="1 2" key="1">
    <citation type="submission" date="2020-08" db="EMBL/GenBank/DDBJ databases">
        <title>Genomic Encyclopedia of Type Strains, Phase IV (KMG-V): Genome sequencing to study the core and pangenomes of soil and plant-associated prokaryotes.</title>
        <authorList>
            <person name="Whitman W."/>
        </authorList>
    </citation>
    <scope>NUCLEOTIDE SEQUENCE [LARGE SCALE GENOMIC DNA]</scope>
    <source>
        <strain evidence="1 2">MP601</strain>
    </source>
</reference>
<sequence>MNPTLNNRAGGMLHSLSSFKPLTLTIFFAVFSLVCRAQVDTIVSNNTKIACVVKEITPDAVKYTYPNEDLLNSVYKTTVQKIIFKSGRVQTFAEATSYKAINGVMDFDKVTVTVVEGEVKGLYKLTDVSSKAKGTTVFSSQERVKDRAYRKLKIQAAMFGANIVYLTNQRTEGNKYGGYFQSGSSAETNLTGIGYSNILPDYDKFKQLVGTKTDFTTVRKYELGASDTDVSQDGLEVPFTVSNVSVENGIVLITAQLKGENNNSIFQLASFTDTTFSVAYRHKGTAYNVEVSVK</sequence>
<dbReference type="RefSeq" id="WP_221276101.1">
    <property type="nucleotide sequence ID" value="NZ_JACHCA010000011.1"/>
</dbReference>
<protein>
    <submittedName>
        <fullName evidence="1">Uncharacterized protein</fullName>
    </submittedName>
</protein>
<proteinExistence type="predicted"/>
<evidence type="ECO:0000313" key="1">
    <source>
        <dbReference type="EMBL" id="MBB6129805.1"/>
    </source>
</evidence>
<comment type="caution">
    <text evidence="1">The sequence shown here is derived from an EMBL/GenBank/DDBJ whole genome shotgun (WGS) entry which is preliminary data.</text>
</comment>
<dbReference type="AlphaFoldDB" id="A0A841JN89"/>
<dbReference type="EMBL" id="JACHCA010000011">
    <property type="protein sequence ID" value="MBB6129805.1"/>
    <property type="molecule type" value="Genomic_DNA"/>
</dbReference>
<gene>
    <name evidence="1" type="ORF">HDF22_003937</name>
</gene>